<feature type="compositionally biased region" description="Basic and acidic residues" evidence="2">
    <location>
        <begin position="454"/>
        <end position="465"/>
    </location>
</feature>
<reference evidence="3" key="1">
    <citation type="submission" date="2016-10" db="EMBL/GenBank/DDBJ databases">
        <title>Genome sequence of Streptomyces mangrovisoli MUSC 149.</title>
        <authorList>
            <person name="Lee L.-H."/>
            <person name="Ser H.-L."/>
        </authorList>
    </citation>
    <scope>NUCLEOTIDE SEQUENCE [LARGE SCALE GENOMIC DNA]</scope>
    <source>
        <strain evidence="3">MUSC 149</strain>
    </source>
</reference>
<dbReference type="AlphaFoldDB" id="A0A1J4NND2"/>
<organism evidence="3 4">
    <name type="scientific">Streptomyces mangrovisoli</name>
    <dbReference type="NCBI Taxonomy" id="1428628"/>
    <lineage>
        <taxon>Bacteria</taxon>
        <taxon>Bacillati</taxon>
        <taxon>Actinomycetota</taxon>
        <taxon>Actinomycetes</taxon>
        <taxon>Kitasatosporales</taxon>
        <taxon>Streptomycetaceae</taxon>
        <taxon>Streptomyces</taxon>
    </lineage>
</organism>
<evidence type="ECO:0000313" key="3">
    <source>
        <dbReference type="EMBL" id="OIJ62789.1"/>
    </source>
</evidence>
<feature type="coiled-coil region" evidence="1">
    <location>
        <begin position="17"/>
        <end position="77"/>
    </location>
</feature>
<evidence type="ECO:0000256" key="2">
    <source>
        <dbReference type="SAM" id="MobiDB-lite"/>
    </source>
</evidence>
<gene>
    <name evidence="3" type="ORF">WN71_037580</name>
</gene>
<sequence>MSGRKRIRVDESEWYRLQRQAQQLKEVRRDLPHLIEEVRQQTRADVDQAFGAAQERARRAEQVLAGLSEQTRQLEAATSRRLQEQAAQLRHTVEATAGQLRAEVQARLDAQQDVLRREIADERAARRKEFDHLSQQVGELTADRERAGEVARIWVDDARTVERAIAQELPHERFAPGELDRLRTRLATAESNVAQGRHDAAIALSQETYHALSELRLEVAQRDLAHRAARAGAVQALVTVDHLIRKSAVRPVLGADGEVLDGVRLEVDYWSEGELEEVRQAVERLLARARDEDTGVDELTDLQQREAPRLEQWLGDVVERAGMRQLASQVRVNLADAVVGTLEQIAAYDLVDGVYDASDPRRAFLAKLQHENGNEILIEVDRAPEHEAQCVLRVLSYDHDTASKSELRERALSIQRALREEGHDASEPVSDAGVPDRAALDLQRRRSAPAARVELGRERASGGRG</sequence>
<dbReference type="RefSeq" id="WP_046592795.1">
    <property type="nucleotide sequence ID" value="NZ_LAVA02000135.1"/>
</dbReference>
<dbReference type="EMBL" id="LAVA02000135">
    <property type="protein sequence ID" value="OIJ62789.1"/>
    <property type="molecule type" value="Genomic_DNA"/>
</dbReference>
<accession>A0A1J4NND2</accession>
<feature type="region of interest" description="Disordered" evidence="2">
    <location>
        <begin position="420"/>
        <end position="465"/>
    </location>
</feature>
<protein>
    <submittedName>
        <fullName evidence="3">Uncharacterized protein</fullName>
    </submittedName>
</protein>
<keyword evidence="4" id="KW-1185">Reference proteome</keyword>
<proteinExistence type="predicted"/>
<dbReference type="STRING" id="1428628.WN71_037580"/>
<keyword evidence="1" id="KW-0175">Coiled coil</keyword>
<evidence type="ECO:0000313" key="4">
    <source>
        <dbReference type="Proteomes" id="UP000034196"/>
    </source>
</evidence>
<evidence type="ECO:0000256" key="1">
    <source>
        <dbReference type="SAM" id="Coils"/>
    </source>
</evidence>
<dbReference type="Proteomes" id="UP000034196">
    <property type="component" value="Unassembled WGS sequence"/>
</dbReference>
<comment type="caution">
    <text evidence="3">The sequence shown here is derived from an EMBL/GenBank/DDBJ whole genome shotgun (WGS) entry which is preliminary data.</text>
</comment>
<name>A0A1J4NND2_9ACTN</name>